<organism evidence="1 2">
    <name type="scientific">Granulimonas faecalis</name>
    <dbReference type="NCBI Taxonomy" id="2894155"/>
    <lineage>
        <taxon>Bacteria</taxon>
        <taxon>Bacillati</taxon>
        <taxon>Actinomycetota</taxon>
        <taxon>Coriobacteriia</taxon>
        <taxon>Coriobacteriales</taxon>
        <taxon>Kribbibacteriaceae</taxon>
        <taxon>Granulimonas</taxon>
    </lineage>
</organism>
<protein>
    <submittedName>
        <fullName evidence="1">Uncharacterized protein</fullName>
    </submittedName>
</protein>
<evidence type="ECO:0000313" key="2">
    <source>
        <dbReference type="Proteomes" id="UP001055025"/>
    </source>
</evidence>
<keyword evidence="2" id="KW-1185">Reference proteome</keyword>
<dbReference type="EMBL" id="BQKC01000002">
    <property type="protein sequence ID" value="GJM56270.1"/>
    <property type="molecule type" value="Genomic_DNA"/>
</dbReference>
<accession>A0AAV5B3X2</accession>
<dbReference type="RefSeq" id="WP_265591147.1">
    <property type="nucleotide sequence ID" value="NZ_BQKC01000002.1"/>
</dbReference>
<comment type="caution">
    <text evidence="1">The sequence shown here is derived from an EMBL/GenBank/DDBJ whole genome shotgun (WGS) entry which is preliminary data.</text>
</comment>
<gene>
    <name evidence="1" type="ORF">ATOP_19250</name>
</gene>
<reference evidence="1" key="1">
    <citation type="journal article" date="2022" name="Int. J. Syst. Evol. Microbiol.">
        <title>Granulimonas faecalis gen. nov., sp. nov., and Leptogranulimonas caecicola gen. nov., sp. nov., novel lactate-producing Atopobiaceae bacteria isolated from mouse intestines, and an emended description of the family Atopobiaceae.</title>
        <authorList>
            <person name="Morinaga K."/>
            <person name="Kusada H."/>
            <person name="Sakamoto S."/>
            <person name="Murakami T."/>
            <person name="Toyoda A."/>
            <person name="Mori H."/>
            <person name="Meng X.Y."/>
            <person name="Takashino M."/>
            <person name="Murotomi K."/>
            <person name="Tamaki H."/>
        </authorList>
    </citation>
    <scope>NUCLEOTIDE SEQUENCE</scope>
    <source>
        <strain evidence="1">OPF53</strain>
    </source>
</reference>
<dbReference type="Proteomes" id="UP001055025">
    <property type="component" value="Unassembled WGS sequence"/>
</dbReference>
<proteinExistence type="predicted"/>
<evidence type="ECO:0000313" key="1">
    <source>
        <dbReference type="EMBL" id="GJM56270.1"/>
    </source>
</evidence>
<sequence length="123" mass="13135">MSPLVGRLAESVLYGVAVGRRAATAVDSVMERWRQAMGSRRTGAAARLLPHLVAQPVTSVAIAAKALGVSERQALNVLDEACEAQVVSPCGNRRRGRFFQATELLEIVDAVGAEDGLRRALPR</sequence>
<dbReference type="AlphaFoldDB" id="A0AAV5B3X2"/>
<name>A0AAV5B3X2_9ACTN</name>